<evidence type="ECO:0000259" key="16">
    <source>
        <dbReference type="PROSITE" id="PS50846"/>
    </source>
</evidence>
<evidence type="ECO:0000313" key="18">
    <source>
        <dbReference type="Proteomes" id="UP000434582"/>
    </source>
</evidence>
<dbReference type="GO" id="GO:0005524">
    <property type="term" value="F:ATP binding"/>
    <property type="evidence" value="ECO:0007669"/>
    <property type="project" value="UniProtKB-UniRule"/>
</dbReference>
<dbReference type="SUPFAM" id="SSF55008">
    <property type="entry name" value="HMA, heavy metal-associated domain"/>
    <property type="match status" value="1"/>
</dbReference>
<sequence>MPSEGWTHCRHCGEPITDDCCAAGRPGFCCVGCEGAFKLVNGLGLDRYYERRCLDPETRALKPDTDPDAIPDYTPHVSEGAQPGEAAVHLLVEGLHCAACVWLIERLLTLQPGVTHARVNMTTRRLTLRWMPQDDRDDPATEDRGARRILDPVLAVGYRLVPYDPAALGRDTDRTEKALLRAMAVTGFAAGNVMLFSVSVWFGGDMGAVTRDLMHWLSALIALPAIAYGIRPFARSAVTALRAGRANMDVPITLAVLLAAGMSLWETARGGPHAYFDAAVMLLFFLLIGRYLDSRARGRARSAAEHLLALGSRSVTVIEPDGSARASRPERVAVGATVLVTPGERVGVDGTVASGVSDLDTSLITGESAPRRTGPGTRVFAGTLNLSAALRVTVDAVGERTLLAEIVRMMEAAEQGRARYVALADRVARLYAPVVHVLALGAFLGWWLGAGLPWQDALLIAAAVLIITCPCALALAVPVVQVIASGRLLRAGLFLKSATALERLREADTVVFDKTGTLTQGRLELCPGGPDAPGGGWGWTPDDLRLAAGLAANSRHPLARAIAAAAPGTPALPGVVEHPGAGLAWDGDSAGPVRLGSAAFCDAPADPDGEGGPELWLRRGPGTPVRFRFTDTVRTDAAAVVSALKARGMAVELLSGDRPATVAAVARAAGLDTWRAGQTPADKVARLAALRDQGRRVLMVGDGLNDAPALAAAHVSASPSSAVDVSQTAADVVFQGERLAPLLGALAVADRADRLVKQNFALAFSYNAITIPLALAGQVTPLIAAVAMSTSSLVVIGNAMRLSRREPVGLPAQEQAA</sequence>
<dbReference type="Gene3D" id="3.30.70.100">
    <property type="match status" value="1"/>
</dbReference>
<dbReference type="SUPFAM" id="SSF81653">
    <property type="entry name" value="Calcium ATPase, transduction domain A"/>
    <property type="match status" value="1"/>
</dbReference>
<dbReference type="AlphaFoldDB" id="A0A7X1ZG95"/>
<dbReference type="RefSeq" id="WP_153346079.1">
    <property type="nucleotide sequence ID" value="NZ_WIVE01000066.1"/>
</dbReference>
<dbReference type="PROSITE" id="PS50846">
    <property type="entry name" value="HMA_2"/>
    <property type="match status" value="1"/>
</dbReference>
<dbReference type="Pfam" id="PF12156">
    <property type="entry name" value="ATPase-cat_bd"/>
    <property type="match status" value="1"/>
</dbReference>
<dbReference type="GO" id="GO:0055070">
    <property type="term" value="P:copper ion homeostasis"/>
    <property type="evidence" value="ECO:0007669"/>
    <property type="project" value="TreeGrafter"/>
</dbReference>
<dbReference type="GO" id="GO:0016887">
    <property type="term" value="F:ATP hydrolysis activity"/>
    <property type="evidence" value="ECO:0007669"/>
    <property type="project" value="InterPro"/>
</dbReference>
<evidence type="ECO:0000256" key="15">
    <source>
        <dbReference type="RuleBase" id="RU362081"/>
    </source>
</evidence>
<keyword evidence="4 15" id="KW-1003">Cell membrane</keyword>
<evidence type="ECO:0000256" key="8">
    <source>
        <dbReference type="ARBA" id="ARBA00022741"/>
    </source>
</evidence>
<dbReference type="GO" id="GO:0005507">
    <property type="term" value="F:copper ion binding"/>
    <property type="evidence" value="ECO:0007669"/>
    <property type="project" value="TreeGrafter"/>
</dbReference>
<dbReference type="InterPro" id="IPR018303">
    <property type="entry name" value="ATPase_P-typ_P_site"/>
</dbReference>
<dbReference type="InterPro" id="IPR036163">
    <property type="entry name" value="HMA_dom_sf"/>
</dbReference>
<dbReference type="InterPro" id="IPR023299">
    <property type="entry name" value="ATPase_P-typ_cyto_dom_N"/>
</dbReference>
<dbReference type="CDD" id="cd00371">
    <property type="entry name" value="HMA"/>
    <property type="match status" value="1"/>
</dbReference>
<dbReference type="Pfam" id="PF00122">
    <property type="entry name" value="E1-E2_ATPase"/>
    <property type="match status" value="1"/>
</dbReference>
<evidence type="ECO:0000256" key="2">
    <source>
        <dbReference type="ARBA" id="ARBA00006024"/>
    </source>
</evidence>
<evidence type="ECO:0000256" key="9">
    <source>
        <dbReference type="ARBA" id="ARBA00022840"/>
    </source>
</evidence>
<evidence type="ECO:0000256" key="10">
    <source>
        <dbReference type="ARBA" id="ARBA00022842"/>
    </source>
</evidence>
<evidence type="ECO:0000256" key="12">
    <source>
        <dbReference type="ARBA" id="ARBA00022989"/>
    </source>
</evidence>
<evidence type="ECO:0000313" key="17">
    <source>
        <dbReference type="EMBL" id="MQX38023.1"/>
    </source>
</evidence>
<comment type="caution">
    <text evidence="17">The sequence shown here is derived from an EMBL/GenBank/DDBJ whole genome shotgun (WGS) entry which is preliminary data.</text>
</comment>
<dbReference type="Gene3D" id="3.40.50.1000">
    <property type="entry name" value="HAD superfamily/HAD-like"/>
    <property type="match status" value="1"/>
</dbReference>
<feature type="transmembrane region" description="Helical" evidence="15">
    <location>
        <begin position="760"/>
        <end position="776"/>
    </location>
</feature>
<dbReference type="PRINTS" id="PR00119">
    <property type="entry name" value="CATATPASE"/>
</dbReference>
<comment type="similarity">
    <text evidence="2 15">Belongs to the cation transport ATPase (P-type) (TC 3.A.3) family. Type IB subfamily.</text>
</comment>
<feature type="transmembrane region" description="Helical" evidence="15">
    <location>
        <begin position="178"/>
        <end position="201"/>
    </location>
</feature>
<keyword evidence="14 15" id="KW-0472">Membrane</keyword>
<keyword evidence="7 15" id="KW-0479">Metal-binding</keyword>
<evidence type="ECO:0000256" key="7">
    <source>
        <dbReference type="ARBA" id="ARBA00022723"/>
    </source>
</evidence>
<keyword evidence="3" id="KW-0813">Transport</keyword>
<accession>A0A7X1ZG95</accession>
<feature type="transmembrane region" description="Helical" evidence="15">
    <location>
        <begin position="250"/>
        <end position="268"/>
    </location>
</feature>
<dbReference type="PROSITE" id="PS00154">
    <property type="entry name" value="ATPASE_E1_E2"/>
    <property type="match status" value="1"/>
</dbReference>
<dbReference type="InterPro" id="IPR059000">
    <property type="entry name" value="ATPase_P-type_domA"/>
</dbReference>
<feature type="transmembrane region" description="Helical" evidence="15">
    <location>
        <begin position="427"/>
        <end position="448"/>
    </location>
</feature>
<evidence type="ECO:0000256" key="5">
    <source>
        <dbReference type="ARBA" id="ARBA00022553"/>
    </source>
</evidence>
<evidence type="ECO:0000256" key="13">
    <source>
        <dbReference type="ARBA" id="ARBA00023065"/>
    </source>
</evidence>
<evidence type="ECO:0000256" key="14">
    <source>
        <dbReference type="ARBA" id="ARBA00023136"/>
    </source>
</evidence>
<feature type="domain" description="HMA" evidence="16">
    <location>
        <begin position="86"/>
        <end position="161"/>
    </location>
</feature>
<dbReference type="GO" id="GO:0005886">
    <property type="term" value="C:plasma membrane"/>
    <property type="evidence" value="ECO:0007669"/>
    <property type="project" value="UniProtKB-SubCell"/>
</dbReference>
<evidence type="ECO:0000256" key="3">
    <source>
        <dbReference type="ARBA" id="ARBA00022448"/>
    </source>
</evidence>
<evidence type="ECO:0000256" key="11">
    <source>
        <dbReference type="ARBA" id="ARBA00022967"/>
    </source>
</evidence>
<feature type="transmembrane region" description="Helical" evidence="15">
    <location>
        <begin position="274"/>
        <end position="292"/>
    </location>
</feature>
<dbReference type="PANTHER" id="PTHR43520:SF5">
    <property type="entry name" value="CATION-TRANSPORTING P-TYPE ATPASE-RELATED"/>
    <property type="match status" value="1"/>
</dbReference>
<dbReference type="EMBL" id="WIVE01000066">
    <property type="protein sequence ID" value="MQX38023.1"/>
    <property type="molecule type" value="Genomic_DNA"/>
</dbReference>
<keyword evidence="8 15" id="KW-0547">Nucleotide-binding</keyword>
<dbReference type="NCBIfam" id="TIGR01494">
    <property type="entry name" value="ATPase_P-type"/>
    <property type="match status" value="2"/>
</dbReference>
<dbReference type="InterPro" id="IPR006121">
    <property type="entry name" value="HMA_dom"/>
</dbReference>
<dbReference type="InterPro" id="IPR036412">
    <property type="entry name" value="HAD-like_sf"/>
</dbReference>
<dbReference type="NCBIfam" id="TIGR01525">
    <property type="entry name" value="ATPase-IB_hvy"/>
    <property type="match status" value="1"/>
</dbReference>
<dbReference type="Gene3D" id="2.70.150.10">
    <property type="entry name" value="Calcium-transporting ATPase, cytoplasmic transduction domain A"/>
    <property type="match status" value="1"/>
</dbReference>
<keyword evidence="9 15" id="KW-0067">ATP-binding</keyword>
<keyword evidence="18" id="KW-1185">Reference proteome</keyword>
<reference evidence="17 18" key="1">
    <citation type="submission" date="2019-10" db="EMBL/GenBank/DDBJ databases">
        <title>Draft whole-genome sequence of the purple nonsulfur photosynthetic bacterium Roseospira navarrensis DSM 15114.</title>
        <authorList>
            <person name="Kyndt J.A."/>
            <person name="Meyer T.E."/>
        </authorList>
    </citation>
    <scope>NUCLEOTIDE SEQUENCE [LARGE SCALE GENOMIC DNA]</scope>
    <source>
        <strain evidence="17 18">DSM 15114</strain>
    </source>
</reference>
<dbReference type="SUPFAM" id="SSF81665">
    <property type="entry name" value="Calcium ATPase, transmembrane domain M"/>
    <property type="match status" value="1"/>
</dbReference>
<keyword evidence="12 15" id="KW-1133">Transmembrane helix</keyword>
<dbReference type="InterPro" id="IPR027256">
    <property type="entry name" value="P-typ_ATPase_IB"/>
</dbReference>
<protein>
    <submittedName>
        <fullName evidence="17">Heavy metal translocating P-type ATPase</fullName>
    </submittedName>
</protein>
<dbReference type="Pfam" id="PF00403">
    <property type="entry name" value="HMA"/>
    <property type="match status" value="1"/>
</dbReference>
<name>A0A7X1ZG95_9PROT</name>
<feature type="transmembrane region" description="Helical" evidence="15">
    <location>
        <begin position="460"/>
        <end position="484"/>
    </location>
</feature>
<dbReference type="InterPro" id="IPR001757">
    <property type="entry name" value="P_typ_ATPase"/>
</dbReference>
<dbReference type="PANTHER" id="PTHR43520">
    <property type="entry name" value="ATP7, ISOFORM B"/>
    <property type="match status" value="1"/>
</dbReference>
<dbReference type="InterPro" id="IPR021993">
    <property type="entry name" value="ATPase-cat-bd"/>
</dbReference>
<dbReference type="Proteomes" id="UP000434582">
    <property type="component" value="Unassembled WGS sequence"/>
</dbReference>
<dbReference type="NCBIfam" id="TIGR01511">
    <property type="entry name" value="ATPase-IB1_Cu"/>
    <property type="match status" value="1"/>
</dbReference>
<evidence type="ECO:0000256" key="4">
    <source>
        <dbReference type="ARBA" id="ARBA00022475"/>
    </source>
</evidence>
<dbReference type="GO" id="GO:0043682">
    <property type="term" value="F:P-type divalent copper transporter activity"/>
    <property type="evidence" value="ECO:0007669"/>
    <property type="project" value="TreeGrafter"/>
</dbReference>
<dbReference type="InterPro" id="IPR008250">
    <property type="entry name" value="ATPase_P-typ_transduc_dom_A_sf"/>
</dbReference>
<feature type="transmembrane region" description="Helical" evidence="15">
    <location>
        <begin position="213"/>
        <end position="230"/>
    </location>
</feature>
<keyword evidence="13" id="KW-0406">Ion transport</keyword>
<keyword evidence="5" id="KW-0597">Phosphoprotein</keyword>
<dbReference type="InterPro" id="IPR023214">
    <property type="entry name" value="HAD_sf"/>
</dbReference>
<keyword evidence="11" id="KW-1278">Translocase</keyword>
<evidence type="ECO:0000256" key="1">
    <source>
        <dbReference type="ARBA" id="ARBA00004651"/>
    </source>
</evidence>
<comment type="subcellular location">
    <subcellularLocation>
        <location evidence="1">Cell membrane</location>
        <topology evidence="1">Multi-pass membrane protein</topology>
    </subcellularLocation>
</comment>
<evidence type="ECO:0000256" key="6">
    <source>
        <dbReference type="ARBA" id="ARBA00022692"/>
    </source>
</evidence>
<dbReference type="InterPro" id="IPR023298">
    <property type="entry name" value="ATPase_P-typ_TM_dom_sf"/>
</dbReference>
<keyword evidence="10" id="KW-0460">Magnesium</keyword>
<organism evidence="17 18">
    <name type="scientific">Roseospira navarrensis</name>
    <dbReference type="NCBI Taxonomy" id="140058"/>
    <lineage>
        <taxon>Bacteria</taxon>
        <taxon>Pseudomonadati</taxon>
        <taxon>Pseudomonadota</taxon>
        <taxon>Alphaproteobacteria</taxon>
        <taxon>Rhodospirillales</taxon>
        <taxon>Rhodospirillaceae</taxon>
        <taxon>Roseospira</taxon>
    </lineage>
</organism>
<gene>
    <name evidence="17" type="ORF">GHC57_15995</name>
</gene>
<dbReference type="SUPFAM" id="SSF56784">
    <property type="entry name" value="HAD-like"/>
    <property type="match status" value="1"/>
</dbReference>
<dbReference type="Gene3D" id="3.40.1110.10">
    <property type="entry name" value="Calcium-transporting ATPase, cytoplasmic domain N"/>
    <property type="match status" value="1"/>
</dbReference>
<keyword evidence="6 15" id="KW-0812">Transmembrane</keyword>
<proteinExistence type="inferred from homology"/>
<dbReference type="Pfam" id="PF00702">
    <property type="entry name" value="Hydrolase"/>
    <property type="match status" value="1"/>
</dbReference>
<dbReference type="OrthoDB" id="9760802at2"/>